<dbReference type="PANTHER" id="PTHR46931:SF6">
    <property type="entry name" value="CRIB DOMAIN-CONTAINING PROTEIN RIC4"/>
    <property type="match status" value="1"/>
</dbReference>
<accession>A0A6P3ZQB0</accession>
<evidence type="ECO:0000313" key="3">
    <source>
        <dbReference type="Proteomes" id="UP001652623"/>
    </source>
</evidence>
<dbReference type="AlphaFoldDB" id="A0A6P3ZQB0"/>
<dbReference type="InterPro" id="IPR036936">
    <property type="entry name" value="CRIB_dom_sf"/>
</dbReference>
<name>A0A6P3ZQB0_ZIZJJ</name>
<dbReference type="FunCoup" id="A0A6P3ZQB0">
    <property type="interactions" value="165"/>
</dbReference>
<dbReference type="KEGG" id="zju:107412515"/>
<dbReference type="RefSeq" id="XP_015875777.2">
    <property type="nucleotide sequence ID" value="XM_016020291.4"/>
</dbReference>
<evidence type="ECO:0000313" key="4">
    <source>
        <dbReference type="RefSeq" id="XP_015875777.2"/>
    </source>
</evidence>
<evidence type="ECO:0000259" key="2">
    <source>
        <dbReference type="PROSITE" id="PS50108"/>
    </source>
</evidence>
<organism evidence="3 4">
    <name type="scientific">Ziziphus jujuba</name>
    <name type="common">Chinese jujube</name>
    <name type="synonym">Ziziphus sativa</name>
    <dbReference type="NCBI Taxonomy" id="326968"/>
    <lineage>
        <taxon>Eukaryota</taxon>
        <taxon>Viridiplantae</taxon>
        <taxon>Streptophyta</taxon>
        <taxon>Embryophyta</taxon>
        <taxon>Tracheophyta</taxon>
        <taxon>Spermatophyta</taxon>
        <taxon>Magnoliopsida</taxon>
        <taxon>eudicotyledons</taxon>
        <taxon>Gunneridae</taxon>
        <taxon>Pentapetalae</taxon>
        <taxon>rosids</taxon>
        <taxon>fabids</taxon>
        <taxon>Rosales</taxon>
        <taxon>Rhamnaceae</taxon>
        <taxon>Paliureae</taxon>
        <taxon>Ziziphus</taxon>
    </lineage>
</organism>
<dbReference type="InterPro" id="IPR044509">
    <property type="entry name" value="RIC2/4"/>
</dbReference>
<dbReference type="Proteomes" id="UP001652623">
    <property type="component" value="Chromosome 10"/>
</dbReference>
<dbReference type="InterPro" id="IPR000095">
    <property type="entry name" value="CRIB_dom"/>
</dbReference>
<reference evidence="4" key="1">
    <citation type="submission" date="2025-08" db="UniProtKB">
        <authorList>
            <consortium name="RefSeq"/>
        </authorList>
    </citation>
    <scope>IDENTIFICATION</scope>
    <source>
        <tissue evidence="4">Seedling</tissue>
    </source>
</reference>
<feature type="domain" description="CRIB" evidence="2">
    <location>
        <begin position="112"/>
        <end position="125"/>
    </location>
</feature>
<proteinExistence type="predicted"/>
<protein>
    <submittedName>
        <fullName evidence="4">CRIB domain-containing protein RIC4 isoform X1</fullName>
    </submittedName>
</protein>
<gene>
    <name evidence="4" type="primary">LOC107412515</name>
</gene>
<feature type="region of interest" description="Disordered" evidence="1">
    <location>
        <begin position="24"/>
        <end position="62"/>
    </location>
</feature>
<dbReference type="CDD" id="cd00132">
    <property type="entry name" value="CRIB"/>
    <property type="match status" value="1"/>
</dbReference>
<dbReference type="GeneID" id="107412515"/>
<dbReference type="InParanoid" id="A0A6P3ZQB0"/>
<dbReference type="Pfam" id="PF00786">
    <property type="entry name" value="PBD"/>
    <property type="match status" value="1"/>
</dbReference>
<dbReference type="PANTHER" id="PTHR46931">
    <property type="entry name" value="CRIB DOMAIN-CONTAINING PROTEIN RIC2"/>
    <property type="match status" value="1"/>
</dbReference>
<dbReference type="PROSITE" id="PS50108">
    <property type="entry name" value="CRIB"/>
    <property type="match status" value="1"/>
</dbReference>
<dbReference type="Gene3D" id="3.90.810.10">
    <property type="entry name" value="CRIB domain"/>
    <property type="match status" value="1"/>
</dbReference>
<evidence type="ECO:0000256" key="1">
    <source>
        <dbReference type="SAM" id="MobiDB-lite"/>
    </source>
</evidence>
<sequence>MRERMERLVLLPFSVGCISESSVAVGLQQPRRSKSDTNPSPIRTRHVEEEEVDDDNESLSGESMKNSFRSMGLPKPNISNGINKLFKGFKNISQMFVEKEEMEMEMEMEMEIGCPTDVKHVTHIGWDGSSTNDPMQGWGNLMSPDLLSVPSVPWTKFNLSPAAQADQPPLVHGSAS</sequence>
<keyword evidence="3" id="KW-1185">Reference proteome</keyword>